<accession>A0A2S1L9A6</accession>
<proteinExistence type="predicted"/>
<evidence type="ECO:0008006" key="3">
    <source>
        <dbReference type="Google" id="ProtNLM"/>
    </source>
</evidence>
<dbReference type="RefSeq" id="WP_108739290.1">
    <property type="nucleotide sequence ID" value="NZ_CP020918.1"/>
</dbReference>
<keyword evidence="2" id="KW-1185">Reference proteome</keyword>
<dbReference type="Proteomes" id="UP000244527">
    <property type="component" value="Chromosome"/>
</dbReference>
<dbReference type="AlphaFoldDB" id="A0A2S1L9A6"/>
<evidence type="ECO:0000313" key="1">
    <source>
        <dbReference type="EMBL" id="AWG20325.1"/>
    </source>
</evidence>
<organism evidence="1 2">
    <name type="scientific">Flavobacterium faecale</name>
    <dbReference type="NCBI Taxonomy" id="1355330"/>
    <lineage>
        <taxon>Bacteria</taxon>
        <taxon>Pseudomonadati</taxon>
        <taxon>Bacteroidota</taxon>
        <taxon>Flavobacteriia</taxon>
        <taxon>Flavobacteriales</taxon>
        <taxon>Flavobacteriaceae</taxon>
        <taxon>Flavobacterium</taxon>
    </lineage>
</organism>
<name>A0A2S1L9A6_9FLAO</name>
<sequence length="120" mass="13496">MTTTNINTNSFWNFFQKLFLGSKQLQIVALVLFTTLFIACNKQPNTTLASIKTPTGWGYTISHNDKIIIKQSIIPVIDKNVSFRSEKDALKVGQLVIEKLNNNLSPTITKNDLNLLSIQL</sequence>
<protein>
    <recommendedName>
        <fullName evidence="3">DUF4907 domain-containing protein</fullName>
    </recommendedName>
</protein>
<dbReference type="OrthoDB" id="674043at2"/>
<evidence type="ECO:0000313" key="2">
    <source>
        <dbReference type="Proteomes" id="UP000244527"/>
    </source>
</evidence>
<gene>
    <name evidence="1" type="ORF">FFWV33_01690</name>
</gene>
<dbReference type="EMBL" id="CP020918">
    <property type="protein sequence ID" value="AWG20325.1"/>
    <property type="molecule type" value="Genomic_DNA"/>
</dbReference>
<dbReference type="Pfam" id="PF16250">
    <property type="entry name" value="DUF4907"/>
    <property type="match status" value="1"/>
</dbReference>
<reference evidence="1 2" key="1">
    <citation type="submission" date="2017-04" db="EMBL/GenBank/DDBJ databases">
        <title>Compelte genome sequence of WV33.</title>
        <authorList>
            <person name="Lee P.C."/>
        </authorList>
    </citation>
    <scope>NUCLEOTIDE SEQUENCE [LARGE SCALE GENOMIC DNA]</scope>
    <source>
        <strain evidence="1 2">WV33</strain>
    </source>
</reference>
<dbReference type="KEGG" id="ffa:FFWV33_01690"/>
<dbReference type="InterPro" id="IPR032593">
    <property type="entry name" value="DUF4907"/>
</dbReference>